<dbReference type="Proteomes" id="UP000000557">
    <property type="component" value="Chromosome"/>
</dbReference>
<dbReference type="InterPro" id="IPR020325">
    <property type="entry name" value="Uncharacterised_16.1kDa"/>
</dbReference>
<protein>
    <submittedName>
        <fullName evidence="1">Glr0951 protein</fullName>
    </submittedName>
</protein>
<gene>
    <name evidence="1" type="ordered locus">glr0951</name>
</gene>
<dbReference type="RefSeq" id="WP_011140953.1">
    <property type="nucleotide sequence ID" value="NC_005125.1"/>
</dbReference>
<accession>Q7NM18</accession>
<sequence length="182" mass="20146">MYTERRHGLLLPLTRRHCQELKTVGKLPMSRMLLSHSFDIPEGIVPWLGTDEIAAAFLGALGSYSGLVCRSLDHSPYWMLEIRFSCAVLPPRRIGEACARALIQKRHQLQPQQWLHPTVLVYGAKKTSPARSTSPDALQLGDWGVNVVETASAAKLLQAIDKESNLSQKPADGFFVSVVDEA</sequence>
<dbReference type="OrthoDB" id="455255at2"/>
<evidence type="ECO:0000313" key="2">
    <source>
        <dbReference type="Proteomes" id="UP000000557"/>
    </source>
</evidence>
<keyword evidence="2" id="KW-1185">Reference proteome</keyword>
<organism evidence="1 2">
    <name type="scientific">Gloeobacter violaceus (strain ATCC 29082 / PCC 7421)</name>
    <dbReference type="NCBI Taxonomy" id="251221"/>
    <lineage>
        <taxon>Bacteria</taxon>
        <taxon>Bacillati</taxon>
        <taxon>Cyanobacteriota</taxon>
        <taxon>Cyanophyceae</taxon>
        <taxon>Gloeobacterales</taxon>
        <taxon>Gloeobacteraceae</taxon>
        <taxon>Gloeobacter</taxon>
    </lineage>
</organism>
<dbReference type="HOGENOM" id="CLU_1684448_0_0_3"/>
<reference evidence="1 2" key="2">
    <citation type="journal article" date="2003" name="DNA Res.">
        <title>Complete genome structure of Gloeobacter violaceus PCC 7421, a cyanobacterium that lacks thylakoids (supplement).</title>
        <authorList>
            <person name="Nakamura Y."/>
            <person name="Kaneko T."/>
            <person name="Sato S."/>
            <person name="Mimuro M."/>
            <person name="Miyashita H."/>
            <person name="Tsuchiya T."/>
            <person name="Sasamoto S."/>
            <person name="Watanabe A."/>
            <person name="Kawashima K."/>
            <person name="Kishida Y."/>
            <person name="Kiyokawa C."/>
            <person name="Kohara M."/>
            <person name="Matsumoto M."/>
            <person name="Matsuno A."/>
            <person name="Nakazaki N."/>
            <person name="Shimpo S."/>
            <person name="Takeuchi C."/>
            <person name="Yamada M."/>
            <person name="Tabata S."/>
        </authorList>
    </citation>
    <scope>NUCLEOTIDE SEQUENCE [LARGE SCALE GENOMIC DNA]</scope>
    <source>
        <strain evidence="2">ATCC 29082 / PCC 7421</strain>
    </source>
</reference>
<dbReference type="EMBL" id="BA000045">
    <property type="protein sequence ID" value="BAC88892.1"/>
    <property type="molecule type" value="Genomic_DNA"/>
</dbReference>
<dbReference type="PhylomeDB" id="Q7NM18"/>
<reference evidence="1 2" key="1">
    <citation type="journal article" date="2003" name="DNA Res.">
        <title>Complete genome structure of Gloeobacter violaceus PCC 7421, a cyanobacterium that lacks thylakoids.</title>
        <authorList>
            <person name="Nakamura Y."/>
            <person name="Kaneko T."/>
            <person name="Sato S."/>
            <person name="Mimuro M."/>
            <person name="Miyashita H."/>
            <person name="Tsuchiya T."/>
            <person name="Sasamoto S."/>
            <person name="Watanabe A."/>
            <person name="Kawashima K."/>
            <person name="Kishida Y."/>
            <person name="Kiyokawa C."/>
            <person name="Kohara M."/>
            <person name="Matsumoto M."/>
            <person name="Matsuno A."/>
            <person name="Nakazaki N."/>
            <person name="Shimpo S."/>
            <person name="Takeuchi C."/>
            <person name="Yamada M."/>
            <person name="Tabata S."/>
        </authorList>
    </citation>
    <scope>NUCLEOTIDE SEQUENCE [LARGE SCALE GENOMIC DNA]</scope>
    <source>
        <strain evidence="2">ATCC 29082 / PCC 7421</strain>
    </source>
</reference>
<proteinExistence type="predicted"/>
<name>Q7NM18_GLOVI</name>
<dbReference type="Pfam" id="PF10847">
    <property type="entry name" value="DUF2656"/>
    <property type="match status" value="1"/>
</dbReference>
<dbReference type="AlphaFoldDB" id="Q7NM18"/>
<dbReference type="InParanoid" id="Q7NM18"/>
<dbReference type="EnsemblBacteria" id="BAC88892">
    <property type="protein sequence ID" value="BAC88892"/>
    <property type="gene ID" value="BAC88892"/>
</dbReference>
<evidence type="ECO:0000313" key="1">
    <source>
        <dbReference type="EMBL" id="BAC88892.1"/>
    </source>
</evidence>
<dbReference type="KEGG" id="gvi:glr0951"/>
<dbReference type="STRING" id="251221.gene:10758429"/>